<feature type="region of interest" description="Disordered" evidence="1">
    <location>
        <begin position="112"/>
        <end position="131"/>
    </location>
</feature>
<proteinExistence type="predicted"/>
<dbReference type="RefSeq" id="WP_012563098.1">
    <property type="nucleotide sequence ID" value="NC_011386.1"/>
</dbReference>
<name>B6JH61_AFIC5</name>
<dbReference type="KEGG" id="oca:OCAR_5950"/>
<feature type="signal peptide" evidence="2">
    <location>
        <begin position="1"/>
        <end position="27"/>
    </location>
</feature>
<gene>
    <name evidence="3" type="ordered locus">OCA5_c20720</name>
</gene>
<accession>B6JH61</accession>
<organism evidence="3 4">
    <name type="scientific">Afipia carboxidovorans (strain ATCC 49405 / DSM 1227 / KCTC 32145 / OM5)</name>
    <name type="common">Oligotropha carboxidovorans</name>
    <dbReference type="NCBI Taxonomy" id="504832"/>
    <lineage>
        <taxon>Bacteria</taxon>
        <taxon>Pseudomonadati</taxon>
        <taxon>Pseudomonadota</taxon>
        <taxon>Alphaproteobacteria</taxon>
        <taxon>Hyphomicrobiales</taxon>
        <taxon>Nitrobacteraceae</taxon>
        <taxon>Afipia</taxon>
    </lineage>
</organism>
<evidence type="ECO:0000313" key="3">
    <source>
        <dbReference type="EMBL" id="AEI06779.1"/>
    </source>
</evidence>
<dbReference type="PATRIC" id="fig|504832.7.peg.2194"/>
<dbReference type="InterPro" id="IPR021937">
    <property type="entry name" value="DUF3551"/>
</dbReference>
<reference evidence="3 4" key="1">
    <citation type="journal article" date="2011" name="J. Bacteriol.">
        <title>Complete genome sequences of the chemolithoautotrophic Oligotropha carboxidovorans strains OM4 and OM5.</title>
        <authorList>
            <person name="Volland S."/>
            <person name="Rachinger M."/>
            <person name="Strittmatter A."/>
            <person name="Daniel R."/>
            <person name="Gottschalk G."/>
            <person name="Meyer O."/>
        </authorList>
    </citation>
    <scope>NUCLEOTIDE SEQUENCE [LARGE SCALE GENOMIC DNA]</scope>
    <source>
        <strain evidence="4">ATCC 49405 / DSM 1227 / KCTC 32145 / OM5</strain>
    </source>
</reference>
<evidence type="ECO:0000256" key="1">
    <source>
        <dbReference type="SAM" id="MobiDB-lite"/>
    </source>
</evidence>
<feature type="chain" id="PRO_5002847002" description="DUF3551 domain-containing protein" evidence="2">
    <location>
        <begin position="28"/>
        <end position="131"/>
    </location>
</feature>
<dbReference type="KEGG" id="ocg:OCA5_c20720"/>
<keyword evidence="2" id="KW-0732">Signal</keyword>
<dbReference type="eggNOG" id="ENOG5032FAR">
    <property type="taxonomic scope" value="Bacteria"/>
</dbReference>
<dbReference type="Pfam" id="PF12071">
    <property type="entry name" value="DUF3551"/>
    <property type="match status" value="1"/>
</dbReference>
<dbReference type="AlphaFoldDB" id="B6JH61"/>
<evidence type="ECO:0000313" key="4">
    <source>
        <dbReference type="Proteomes" id="UP000007730"/>
    </source>
</evidence>
<feature type="compositionally biased region" description="Basic residues" evidence="1">
    <location>
        <begin position="117"/>
        <end position="131"/>
    </location>
</feature>
<dbReference type="Proteomes" id="UP000007730">
    <property type="component" value="Chromosome"/>
</dbReference>
<protein>
    <recommendedName>
        <fullName evidence="5">DUF3551 domain-containing protein</fullName>
    </recommendedName>
</protein>
<dbReference type="OrthoDB" id="8229016at2"/>
<dbReference type="HOGENOM" id="CLU_1925441_0_0_5"/>
<sequence>MSKLPFGLSARHAVAVVVLACGGSVLAPVPAQALIEYPYCMRVYTRDQYEDCSYSTLAQCQLSASGRSAMCYRDPFYRGAPGTAYVVREPRVPYSPFGNIDPYYNPYRATVAPPPSRHIHRKPKRKTHRAQ</sequence>
<dbReference type="EMBL" id="CP002826">
    <property type="protein sequence ID" value="AEI06779.1"/>
    <property type="molecule type" value="Genomic_DNA"/>
</dbReference>
<keyword evidence="4" id="KW-1185">Reference proteome</keyword>
<evidence type="ECO:0000256" key="2">
    <source>
        <dbReference type="SAM" id="SignalP"/>
    </source>
</evidence>
<evidence type="ECO:0008006" key="5">
    <source>
        <dbReference type="Google" id="ProtNLM"/>
    </source>
</evidence>